<organism evidence="1 2">
    <name type="scientific">Collybia nuda</name>
    <dbReference type="NCBI Taxonomy" id="64659"/>
    <lineage>
        <taxon>Eukaryota</taxon>
        <taxon>Fungi</taxon>
        <taxon>Dikarya</taxon>
        <taxon>Basidiomycota</taxon>
        <taxon>Agaricomycotina</taxon>
        <taxon>Agaricomycetes</taxon>
        <taxon>Agaricomycetidae</taxon>
        <taxon>Agaricales</taxon>
        <taxon>Tricholomatineae</taxon>
        <taxon>Clitocybaceae</taxon>
        <taxon>Collybia</taxon>
    </lineage>
</organism>
<evidence type="ECO:0000313" key="2">
    <source>
        <dbReference type="Proteomes" id="UP000807353"/>
    </source>
</evidence>
<proteinExistence type="predicted"/>
<reference evidence="1" key="1">
    <citation type="submission" date="2020-11" db="EMBL/GenBank/DDBJ databases">
        <authorList>
            <consortium name="DOE Joint Genome Institute"/>
            <person name="Ahrendt S."/>
            <person name="Riley R."/>
            <person name="Andreopoulos W."/>
            <person name="Labutti K."/>
            <person name="Pangilinan J."/>
            <person name="Ruiz-Duenas F.J."/>
            <person name="Barrasa J.M."/>
            <person name="Sanchez-Garcia M."/>
            <person name="Camarero S."/>
            <person name="Miyauchi S."/>
            <person name="Serrano A."/>
            <person name="Linde D."/>
            <person name="Babiker R."/>
            <person name="Drula E."/>
            <person name="Ayuso-Fernandez I."/>
            <person name="Pacheco R."/>
            <person name="Padilla G."/>
            <person name="Ferreira P."/>
            <person name="Barriuso J."/>
            <person name="Kellner H."/>
            <person name="Castanera R."/>
            <person name="Alfaro M."/>
            <person name="Ramirez L."/>
            <person name="Pisabarro A.G."/>
            <person name="Kuo A."/>
            <person name="Tritt A."/>
            <person name="Lipzen A."/>
            <person name="He G."/>
            <person name="Yan M."/>
            <person name="Ng V."/>
            <person name="Cullen D."/>
            <person name="Martin F."/>
            <person name="Rosso M.-N."/>
            <person name="Henrissat B."/>
            <person name="Hibbett D."/>
            <person name="Martinez A.T."/>
            <person name="Grigoriev I.V."/>
        </authorList>
    </citation>
    <scope>NUCLEOTIDE SEQUENCE</scope>
    <source>
        <strain evidence="1">CBS 247.69</strain>
    </source>
</reference>
<sequence>MQMRSILFEHMVTPIPRKTFLWCANLPRAVICTIGDRWRAFRPTKGMEPQQATK</sequence>
<accession>A0A9P5YA34</accession>
<dbReference type="AlphaFoldDB" id="A0A9P5YA34"/>
<evidence type="ECO:0000313" key="1">
    <source>
        <dbReference type="EMBL" id="KAF9464086.1"/>
    </source>
</evidence>
<dbReference type="Proteomes" id="UP000807353">
    <property type="component" value="Unassembled WGS sequence"/>
</dbReference>
<comment type="caution">
    <text evidence="1">The sequence shown here is derived from an EMBL/GenBank/DDBJ whole genome shotgun (WGS) entry which is preliminary data.</text>
</comment>
<protein>
    <submittedName>
        <fullName evidence="1">Uncharacterized protein</fullName>
    </submittedName>
</protein>
<name>A0A9P5YA34_9AGAR</name>
<gene>
    <name evidence="1" type="ORF">BDZ94DRAFT_1257535</name>
</gene>
<dbReference type="EMBL" id="MU150257">
    <property type="protein sequence ID" value="KAF9464086.1"/>
    <property type="molecule type" value="Genomic_DNA"/>
</dbReference>
<keyword evidence="2" id="KW-1185">Reference proteome</keyword>